<dbReference type="EMBL" id="LFMY01000007">
    <property type="protein sequence ID" value="OKL59619.1"/>
    <property type="molecule type" value="Genomic_DNA"/>
</dbReference>
<keyword evidence="4 6" id="KW-1133">Transmembrane helix</keyword>
<feature type="transmembrane region" description="Helical" evidence="6">
    <location>
        <begin position="176"/>
        <end position="196"/>
    </location>
</feature>
<dbReference type="GO" id="GO:0022857">
    <property type="term" value="F:transmembrane transporter activity"/>
    <property type="evidence" value="ECO:0007669"/>
    <property type="project" value="InterPro"/>
</dbReference>
<evidence type="ECO:0000256" key="2">
    <source>
        <dbReference type="ARBA" id="ARBA00022448"/>
    </source>
</evidence>
<reference evidence="8 9" key="1">
    <citation type="submission" date="2015-06" db="EMBL/GenBank/DDBJ databases">
        <title>Talaromyces atroroseus IBT 11181 draft genome.</title>
        <authorList>
            <person name="Rasmussen K.B."/>
            <person name="Rasmussen S."/>
            <person name="Petersen B."/>
            <person name="Sicheritz-Ponten T."/>
            <person name="Mortensen U.H."/>
            <person name="Thrane U."/>
        </authorList>
    </citation>
    <scope>NUCLEOTIDE SEQUENCE [LARGE SCALE GENOMIC DNA]</scope>
    <source>
        <strain evidence="8 9">IBT 11181</strain>
    </source>
</reference>
<feature type="transmembrane region" description="Helical" evidence="6">
    <location>
        <begin position="370"/>
        <end position="391"/>
    </location>
</feature>
<dbReference type="PANTHER" id="PTHR43791:SF41">
    <property type="entry name" value="MAJOR FACILITATOR SUPERFAMILY (MFS) PROFILE DOMAIN-CONTAINING PROTEIN"/>
    <property type="match status" value="1"/>
</dbReference>
<proteinExistence type="predicted"/>
<accession>A0A225AVJ1</accession>
<evidence type="ECO:0000256" key="4">
    <source>
        <dbReference type="ARBA" id="ARBA00022989"/>
    </source>
</evidence>
<keyword evidence="9" id="KW-1185">Reference proteome</keyword>
<keyword evidence="3 6" id="KW-0812">Transmembrane</keyword>
<evidence type="ECO:0000256" key="5">
    <source>
        <dbReference type="ARBA" id="ARBA00023136"/>
    </source>
</evidence>
<sequence>MYVKNAQDPVSSGDRGDEIITDEPKTDITIAKTAVKAVHAGDKDVDIAAQIIAEYAQEGGDSTWTPQEEKKLMRKIDWWLIPILFVCATLSGLDKTAISAAAIYGIKKDLNLTGQQYSWVGSAPFFGGLAFMGPSAYCLQKVPAVKYFALNVFFWGVLEMCMAATTSFGGLFVCRFLLGGCEALLIPAVTLVVSMWYRPEEQPARNSIILNVIAPILNGFIAWVVGYYPGTFPTWKIIFLLLGALTTLWAGVVYFFLPDNPLETKFISSREKYIIIQRKAADNTGVESKTIKLGQIWEAIFDLKMWLMWIAIMALQVPNGGLTTFNTLIISGLGFDSLQTSLLAMPPGAMSTLSGIGLSYLAARTRRYRTVIVATSILLPLLGAVLCYALPRSNLAGQLVGLYILYTYWAPYVTVVSVYQANIAGHTKKVALYAWYYVAWATGNIIGPQTFRANQAPAYTGGTISMIVCYVIAIVTILTYGFLCHRENKQREADIQNGVVTADGQDWLDLTDKENRTFKYTT</sequence>
<dbReference type="PROSITE" id="PS50850">
    <property type="entry name" value="MFS"/>
    <property type="match status" value="1"/>
</dbReference>
<evidence type="ECO:0000313" key="8">
    <source>
        <dbReference type="EMBL" id="OKL59619.1"/>
    </source>
</evidence>
<evidence type="ECO:0000313" key="9">
    <source>
        <dbReference type="Proteomes" id="UP000214365"/>
    </source>
</evidence>
<dbReference type="InterPro" id="IPR036259">
    <property type="entry name" value="MFS_trans_sf"/>
</dbReference>
<feature type="domain" description="Major facilitator superfamily (MFS) profile" evidence="7">
    <location>
        <begin position="80"/>
        <end position="488"/>
    </location>
</feature>
<comment type="caution">
    <text evidence="8">The sequence shown here is derived from an EMBL/GenBank/DDBJ whole genome shotgun (WGS) entry which is preliminary data.</text>
</comment>
<evidence type="ECO:0000256" key="1">
    <source>
        <dbReference type="ARBA" id="ARBA00004141"/>
    </source>
</evidence>
<feature type="transmembrane region" description="Helical" evidence="6">
    <location>
        <begin position="306"/>
        <end position="330"/>
    </location>
</feature>
<dbReference type="SUPFAM" id="SSF103473">
    <property type="entry name" value="MFS general substrate transporter"/>
    <property type="match status" value="1"/>
</dbReference>
<name>A0A225AVJ1_TALAT</name>
<feature type="transmembrane region" description="Helical" evidence="6">
    <location>
        <begin position="342"/>
        <end position="363"/>
    </location>
</feature>
<comment type="subcellular location">
    <subcellularLocation>
        <location evidence="1">Membrane</location>
        <topology evidence="1">Multi-pass membrane protein</topology>
    </subcellularLocation>
</comment>
<evidence type="ECO:0000259" key="7">
    <source>
        <dbReference type="PROSITE" id="PS50850"/>
    </source>
</evidence>
<evidence type="ECO:0000256" key="3">
    <source>
        <dbReference type="ARBA" id="ARBA00022692"/>
    </source>
</evidence>
<dbReference type="OrthoDB" id="6730379at2759"/>
<feature type="transmembrane region" description="Helical" evidence="6">
    <location>
        <begin position="463"/>
        <end position="483"/>
    </location>
</feature>
<dbReference type="GO" id="GO:0016020">
    <property type="term" value="C:membrane"/>
    <property type="evidence" value="ECO:0007669"/>
    <property type="project" value="UniProtKB-SubCell"/>
</dbReference>
<feature type="transmembrane region" description="Helical" evidence="6">
    <location>
        <begin position="118"/>
        <end position="139"/>
    </location>
</feature>
<protein>
    <recommendedName>
        <fullName evidence="7">Major facilitator superfamily (MFS) profile domain-containing protein</fullName>
    </recommendedName>
</protein>
<dbReference type="InterPro" id="IPR020846">
    <property type="entry name" value="MFS_dom"/>
</dbReference>
<feature type="transmembrane region" description="Helical" evidence="6">
    <location>
        <begin position="78"/>
        <end position="106"/>
    </location>
</feature>
<feature type="transmembrane region" description="Helical" evidence="6">
    <location>
        <begin position="403"/>
        <end position="421"/>
    </location>
</feature>
<dbReference type="RefSeq" id="XP_020119740.1">
    <property type="nucleotide sequence ID" value="XM_020267763.1"/>
</dbReference>
<feature type="transmembrane region" description="Helical" evidence="6">
    <location>
        <begin position="234"/>
        <end position="257"/>
    </location>
</feature>
<feature type="transmembrane region" description="Helical" evidence="6">
    <location>
        <begin position="433"/>
        <end position="451"/>
    </location>
</feature>
<keyword evidence="5 6" id="KW-0472">Membrane</keyword>
<dbReference type="Gene3D" id="1.20.1250.20">
    <property type="entry name" value="MFS general substrate transporter like domains"/>
    <property type="match status" value="2"/>
</dbReference>
<dbReference type="PANTHER" id="PTHR43791">
    <property type="entry name" value="PERMEASE-RELATED"/>
    <property type="match status" value="1"/>
</dbReference>
<feature type="transmembrane region" description="Helical" evidence="6">
    <location>
        <begin position="148"/>
        <end position="170"/>
    </location>
</feature>
<dbReference type="Proteomes" id="UP000214365">
    <property type="component" value="Unassembled WGS sequence"/>
</dbReference>
<feature type="transmembrane region" description="Helical" evidence="6">
    <location>
        <begin position="208"/>
        <end position="228"/>
    </location>
</feature>
<evidence type="ECO:0000256" key="6">
    <source>
        <dbReference type="SAM" id="Phobius"/>
    </source>
</evidence>
<dbReference type="STRING" id="1441469.A0A225AVJ1"/>
<dbReference type="InterPro" id="IPR011701">
    <property type="entry name" value="MFS"/>
</dbReference>
<organism evidence="8 9">
    <name type="scientific">Talaromyces atroroseus</name>
    <dbReference type="NCBI Taxonomy" id="1441469"/>
    <lineage>
        <taxon>Eukaryota</taxon>
        <taxon>Fungi</taxon>
        <taxon>Dikarya</taxon>
        <taxon>Ascomycota</taxon>
        <taxon>Pezizomycotina</taxon>
        <taxon>Eurotiomycetes</taxon>
        <taxon>Eurotiomycetidae</taxon>
        <taxon>Eurotiales</taxon>
        <taxon>Trichocomaceae</taxon>
        <taxon>Talaromyces</taxon>
        <taxon>Talaromyces sect. Trachyspermi</taxon>
    </lineage>
</organism>
<dbReference type="Pfam" id="PF07690">
    <property type="entry name" value="MFS_1"/>
    <property type="match status" value="1"/>
</dbReference>
<keyword evidence="2" id="KW-0813">Transport</keyword>
<gene>
    <name evidence="8" type="ORF">UA08_05441</name>
</gene>
<dbReference type="AlphaFoldDB" id="A0A225AVJ1"/>
<dbReference type="GeneID" id="31005197"/>